<dbReference type="EMBL" id="PDUG01000012">
    <property type="protein sequence ID" value="PIC13577.1"/>
    <property type="molecule type" value="Genomic_DNA"/>
</dbReference>
<name>A0A2G5SEY1_9PELO</name>
<accession>A0A2G5SEY1</accession>
<dbReference type="Proteomes" id="UP000230233">
    <property type="component" value="Unassembled WGS sequence"/>
</dbReference>
<dbReference type="OrthoDB" id="5902926at2759"/>
<keyword evidence="2" id="KW-1185">Reference proteome</keyword>
<reference evidence="2" key="1">
    <citation type="submission" date="2017-10" db="EMBL/GenBank/DDBJ databases">
        <title>Rapid genome shrinkage in a self-fertile nematode reveals novel sperm competition proteins.</title>
        <authorList>
            <person name="Yin D."/>
            <person name="Schwarz E.M."/>
            <person name="Thomas C.G."/>
            <person name="Felde R.L."/>
            <person name="Korf I.F."/>
            <person name="Cutter A.D."/>
            <person name="Schartner C.M."/>
            <person name="Ralston E.J."/>
            <person name="Meyer B.J."/>
            <person name="Haag E.S."/>
        </authorList>
    </citation>
    <scope>NUCLEOTIDE SEQUENCE [LARGE SCALE GENOMIC DNA]</scope>
    <source>
        <strain evidence="2">JU1422</strain>
    </source>
</reference>
<protein>
    <submittedName>
        <fullName evidence="1">Uncharacterized protein</fullName>
    </submittedName>
</protein>
<comment type="caution">
    <text evidence="1">The sequence shown here is derived from an EMBL/GenBank/DDBJ whole genome shotgun (WGS) entry which is preliminary data.</text>
</comment>
<sequence>MFVTERLISIYSGLLSSREEDIRHFAMKWILESKVTLDLLEKYNVRMLIEQQYDITHELARHLLKKIGDLEEELEIGSGFYTLTPSPVKRRKSRSTGKFVGGIEVMEGPARNLQKQLNQHCNKNQ</sequence>
<organism evidence="1 2">
    <name type="scientific">Caenorhabditis nigoni</name>
    <dbReference type="NCBI Taxonomy" id="1611254"/>
    <lineage>
        <taxon>Eukaryota</taxon>
        <taxon>Metazoa</taxon>
        <taxon>Ecdysozoa</taxon>
        <taxon>Nematoda</taxon>
        <taxon>Chromadorea</taxon>
        <taxon>Rhabditida</taxon>
        <taxon>Rhabditina</taxon>
        <taxon>Rhabditomorpha</taxon>
        <taxon>Rhabditoidea</taxon>
        <taxon>Rhabditidae</taxon>
        <taxon>Peloderinae</taxon>
        <taxon>Caenorhabditis</taxon>
    </lineage>
</organism>
<gene>
    <name evidence="1" type="ORF">B9Z55_027685</name>
</gene>
<proteinExistence type="predicted"/>
<evidence type="ECO:0000313" key="2">
    <source>
        <dbReference type="Proteomes" id="UP000230233"/>
    </source>
</evidence>
<dbReference type="AlphaFoldDB" id="A0A2G5SEY1"/>
<evidence type="ECO:0000313" key="1">
    <source>
        <dbReference type="EMBL" id="PIC13577.1"/>
    </source>
</evidence>